<keyword evidence="9" id="KW-1185">Reference proteome</keyword>
<proteinExistence type="inferred from homology"/>
<comment type="catalytic activity">
    <reaction evidence="6">
        <text>hydrogencarbonate + H(+) = CO2 + H2O</text>
        <dbReference type="Rhea" id="RHEA:10748"/>
        <dbReference type="ChEBI" id="CHEBI:15377"/>
        <dbReference type="ChEBI" id="CHEBI:15378"/>
        <dbReference type="ChEBI" id="CHEBI:16526"/>
        <dbReference type="ChEBI" id="CHEBI:17544"/>
        <dbReference type="EC" id="4.2.1.1"/>
    </reaction>
</comment>
<sequence length="223" mass="24643">MQKIVDGVYRFQDEIFPSHRILFGRLRSGQQPRTLLITCSDSHVVPSLVTQSDPGDLFVLRNAGNLVPHHGVDGTSDDRAAAATIEYAMEVLKVRNAIICGHSYCGAMQAVMRPSQLHRLPAMRRHLATLNIEYCLAELDRDGIEDPTQRLQAVVEENVLVQMANLATHPTVALAVKERRLAIHGWVYHFASGRVETYSPQHAAFIPITRTEGDLSASVKAAA</sequence>
<evidence type="ECO:0000313" key="8">
    <source>
        <dbReference type="EMBL" id="PHQ35066.1"/>
    </source>
</evidence>
<dbReference type="InterPro" id="IPR001765">
    <property type="entry name" value="Carbonic_anhydrase"/>
</dbReference>
<evidence type="ECO:0000313" key="9">
    <source>
        <dbReference type="Proteomes" id="UP000225740"/>
    </source>
</evidence>
<organism evidence="8 9">
    <name type="scientific">Rhodopirellula bahusiensis</name>
    <dbReference type="NCBI Taxonomy" id="2014065"/>
    <lineage>
        <taxon>Bacteria</taxon>
        <taxon>Pseudomonadati</taxon>
        <taxon>Planctomycetota</taxon>
        <taxon>Planctomycetia</taxon>
        <taxon>Pirellulales</taxon>
        <taxon>Pirellulaceae</taxon>
        <taxon>Rhodopirellula</taxon>
    </lineage>
</organism>
<dbReference type="InterPro" id="IPR036874">
    <property type="entry name" value="Carbonic_anhydrase_sf"/>
</dbReference>
<name>A0A2G1W7S0_9BACT</name>
<dbReference type="OrthoDB" id="9769739at2"/>
<protein>
    <recommendedName>
        <fullName evidence="2">carbonic anhydrase</fullName>
        <ecNumber evidence="2">4.2.1.1</ecNumber>
    </recommendedName>
</protein>
<dbReference type="Pfam" id="PF00484">
    <property type="entry name" value="Pro_CA"/>
    <property type="match status" value="1"/>
</dbReference>
<dbReference type="EC" id="4.2.1.1" evidence="2"/>
<comment type="cofactor">
    <cofactor evidence="7">
        <name>Zn(2+)</name>
        <dbReference type="ChEBI" id="CHEBI:29105"/>
    </cofactor>
    <text evidence="7">Binds 1 zinc ion per subunit.</text>
</comment>
<gene>
    <name evidence="8" type="ORF">CEE69_11610</name>
</gene>
<dbReference type="EMBL" id="NIZW01000008">
    <property type="protein sequence ID" value="PHQ35066.1"/>
    <property type="molecule type" value="Genomic_DNA"/>
</dbReference>
<dbReference type="GO" id="GO:0008270">
    <property type="term" value="F:zinc ion binding"/>
    <property type="evidence" value="ECO:0007669"/>
    <property type="project" value="InterPro"/>
</dbReference>
<dbReference type="AlphaFoldDB" id="A0A2G1W7S0"/>
<evidence type="ECO:0000256" key="3">
    <source>
        <dbReference type="ARBA" id="ARBA00022723"/>
    </source>
</evidence>
<comment type="caution">
    <text evidence="8">The sequence shown here is derived from an EMBL/GenBank/DDBJ whole genome shotgun (WGS) entry which is preliminary data.</text>
</comment>
<dbReference type="RefSeq" id="WP_099260827.1">
    <property type="nucleotide sequence ID" value="NZ_NIZW01000008.1"/>
</dbReference>
<reference evidence="8 9" key="1">
    <citation type="submission" date="2017-06" db="EMBL/GenBank/DDBJ databases">
        <title>Description of Rhodopirellula bahusiensis sp. nov.</title>
        <authorList>
            <person name="Kizina J."/>
            <person name="Harder J."/>
        </authorList>
    </citation>
    <scope>NUCLEOTIDE SEQUENCE [LARGE SCALE GENOMIC DNA]</scope>
    <source>
        <strain evidence="8 9">SWK21</strain>
    </source>
</reference>
<feature type="binding site" evidence="7">
    <location>
        <position position="105"/>
    </location>
    <ligand>
        <name>Zn(2+)</name>
        <dbReference type="ChEBI" id="CHEBI:29105"/>
    </ligand>
</feature>
<dbReference type="PANTHER" id="PTHR11002">
    <property type="entry name" value="CARBONIC ANHYDRASE"/>
    <property type="match status" value="1"/>
</dbReference>
<dbReference type="GeneID" id="90608793"/>
<keyword evidence="3 7" id="KW-0479">Metal-binding</keyword>
<evidence type="ECO:0000256" key="2">
    <source>
        <dbReference type="ARBA" id="ARBA00012925"/>
    </source>
</evidence>
<dbReference type="PANTHER" id="PTHR11002:SF76">
    <property type="entry name" value="CARBONIC ANHYDRASE"/>
    <property type="match status" value="1"/>
</dbReference>
<feature type="binding site" evidence="7">
    <location>
        <position position="102"/>
    </location>
    <ligand>
        <name>Zn(2+)</name>
        <dbReference type="ChEBI" id="CHEBI:29105"/>
    </ligand>
</feature>
<evidence type="ECO:0000256" key="5">
    <source>
        <dbReference type="ARBA" id="ARBA00023239"/>
    </source>
</evidence>
<dbReference type="Gene3D" id="3.40.1050.10">
    <property type="entry name" value="Carbonic anhydrase"/>
    <property type="match status" value="1"/>
</dbReference>
<evidence type="ECO:0000256" key="6">
    <source>
        <dbReference type="ARBA" id="ARBA00048348"/>
    </source>
</evidence>
<comment type="similarity">
    <text evidence="1">Belongs to the beta-class carbonic anhydrase family.</text>
</comment>
<dbReference type="GO" id="GO:0004089">
    <property type="term" value="F:carbonate dehydratase activity"/>
    <property type="evidence" value="ECO:0007669"/>
    <property type="project" value="UniProtKB-EC"/>
</dbReference>
<dbReference type="Proteomes" id="UP000225740">
    <property type="component" value="Unassembled WGS sequence"/>
</dbReference>
<accession>A0A2G1W7S0</accession>
<keyword evidence="5" id="KW-0456">Lyase</keyword>
<feature type="binding site" evidence="7">
    <location>
        <position position="41"/>
    </location>
    <ligand>
        <name>Zn(2+)</name>
        <dbReference type="ChEBI" id="CHEBI:29105"/>
    </ligand>
</feature>
<evidence type="ECO:0000256" key="1">
    <source>
        <dbReference type="ARBA" id="ARBA00006217"/>
    </source>
</evidence>
<keyword evidence="4 7" id="KW-0862">Zinc</keyword>
<dbReference type="SMART" id="SM00947">
    <property type="entry name" value="Pro_CA"/>
    <property type="match status" value="1"/>
</dbReference>
<evidence type="ECO:0000256" key="4">
    <source>
        <dbReference type="ARBA" id="ARBA00022833"/>
    </source>
</evidence>
<feature type="binding site" evidence="7">
    <location>
        <position position="39"/>
    </location>
    <ligand>
        <name>Zn(2+)</name>
        <dbReference type="ChEBI" id="CHEBI:29105"/>
    </ligand>
</feature>
<dbReference type="SUPFAM" id="SSF53056">
    <property type="entry name" value="beta-carbonic anhydrase, cab"/>
    <property type="match status" value="1"/>
</dbReference>
<evidence type="ECO:0000256" key="7">
    <source>
        <dbReference type="PIRSR" id="PIRSR601765-1"/>
    </source>
</evidence>